<dbReference type="SFLD" id="SFLDG01065">
    <property type="entry name" value="anaerobic_coproporphyrinogen-I"/>
    <property type="match status" value="1"/>
</dbReference>
<dbReference type="SFLD" id="SFLDG01082">
    <property type="entry name" value="B12-binding_domain_containing"/>
    <property type="match status" value="1"/>
</dbReference>
<dbReference type="SMART" id="SM00729">
    <property type="entry name" value="Elp3"/>
    <property type="match status" value="1"/>
</dbReference>
<evidence type="ECO:0000313" key="2">
    <source>
        <dbReference type="EMBL" id="PFH02189.1"/>
    </source>
</evidence>
<dbReference type="InterPro" id="IPR023404">
    <property type="entry name" value="rSAM_horseshoe"/>
</dbReference>
<dbReference type="GO" id="GO:0051539">
    <property type="term" value="F:4 iron, 4 sulfur cluster binding"/>
    <property type="evidence" value="ECO:0007669"/>
    <property type="project" value="TreeGrafter"/>
</dbReference>
<dbReference type="Proteomes" id="UP000223596">
    <property type="component" value="Unassembled WGS sequence"/>
</dbReference>
<dbReference type="GO" id="GO:0006779">
    <property type="term" value="P:porphyrin-containing compound biosynthetic process"/>
    <property type="evidence" value="ECO:0007669"/>
    <property type="project" value="TreeGrafter"/>
</dbReference>
<evidence type="ECO:0000313" key="3">
    <source>
        <dbReference type="Proteomes" id="UP000223596"/>
    </source>
</evidence>
<dbReference type="InterPro" id="IPR034505">
    <property type="entry name" value="Coproporphyrinogen-III_oxidase"/>
</dbReference>
<feature type="domain" description="Radical SAM core" evidence="1">
    <location>
        <begin position="176"/>
        <end position="419"/>
    </location>
</feature>
<dbReference type="AlphaFoldDB" id="A0AB36TE40"/>
<dbReference type="SFLD" id="SFLDF00310">
    <property type="entry name" value="oxygen-independent_coproporphy"/>
    <property type="match status" value="1"/>
</dbReference>
<dbReference type="PANTHER" id="PTHR13932:SF1">
    <property type="entry name" value="OXYGEN-INDEPENDENT COPROPORPHYRINOGEN-III OXIDASE-LIKE PROTEIN HEMZ"/>
    <property type="match status" value="1"/>
</dbReference>
<dbReference type="Pfam" id="PF04055">
    <property type="entry name" value="Radical_SAM"/>
    <property type="match status" value="1"/>
</dbReference>
<dbReference type="GO" id="GO:0005737">
    <property type="term" value="C:cytoplasm"/>
    <property type="evidence" value="ECO:0007669"/>
    <property type="project" value="TreeGrafter"/>
</dbReference>
<dbReference type="CDD" id="cd01335">
    <property type="entry name" value="Radical_SAM"/>
    <property type="match status" value="1"/>
</dbReference>
<name>A0AB36TE40_ACETH</name>
<reference evidence="2 3" key="1">
    <citation type="submission" date="2017-09" db="EMBL/GenBank/DDBJ databases">
        <title>Evaluation of Pacific Biosciences Sequencing Technology to Finishing C. thermocellum Genome Sequences.</title>
        <authorList>
            <person name="Brown S."/>
        </authorList>
    </citation>
    <scope>NUCLEOTIDE SEQUENCE [LARGE SCALE GENOMIC DNA]</scope>
    <source>
        <strain evidence="2 3">AD2</strain>
    </source>
</reference>
<organism evidence="2 3">
    <name type="scientific">Acetivibrio thermocellus AD2</name>
    <dbReference type="NCBI Taxonomy" id="1138384"/>
    <lineage>
        <taxon>Bacteria</taxon>
        <taxon>Bacillati</taxon>
        <taxon>Bacillota</taxon>
        <taxon>Clostridia</taxon>
        <taxon>Eubacteriales</taxon>
        <taxon>Oscillospiraceae</taxon>
        <taxon>Acetivibrio</taxon>
    </lineage>
</organism>
<dbReference type="InterPro" id="IPR007197">
    <property type="entry name" value="rSAM"/>
</dbReference>
<dbReference type="InterPro" id="IPR023995">
    <property type="entry name" value="HemZ"/>
</dbReference>
<accession>A0AB36TE40</accession>
<evidence type="ECO:0000259" key="1">
    <source>
        <dbReference type="PROSITE" id="PS51918"/>
    </source>
</evidence>
<sequence>MKVYVKLEGHEFRYEIENILKMFFEMGSTEISYQDPGENYRGILLYSRLDIPYGSDGLYRTETVICVDGENVLKENHFFTVSVPGEDSNSLLEERKIQKREVKREAYKALSKFTGKSMPWGMLTGIRPAKIVHELMDKGCSKEEINSTLKEYYFVSDKKSEILYNVAKKERYILDNSEQDMVGVYIGIPFCTTRCLYCSFTSNPIKKYEHMVESYIKALKKEIMSVAGILDKKKLKIESIYIGGGTPTSIEALHLKELLGFIEQALNLKDLKEYTLEAGRPDSITCEKLEIIKNSRVDRISINPQSMNDEILKKIGRLHTSKDIVEAFQLARSMGFDNINMDVIAGLPGSTLEDFVKTMEEIIVLGPESVTVHTMAIKRASRLNEDRENYSLTSGSEVSKMVDAAYDILTKMGLEPYYLYRQKNMLGNLENIGYSKAGYESIYNVQIMEEKQSIIALGAGAVTKVVFPESNRIERAFNVKNVEEYISRIDEMIERKNVLLFSNEE</sequence>
<protein>
    <submittedName>
        <fullName evidence="2">Oxygen-independent coproporphyrinogen-3 oxidase</fullName>
    </submittedName>
</protein>
<dbReference type="RefSeq" id="WP_003517062.1">
    <property type="nucleotide sequence ID" value="NZ_CP013828.1"/>
</dbReference>
<dbReference type="SUPFAM" id="SSF102114">
    <property type="entry name" value="Radical SAM enzymes"/>
    <property type="match status" value="1"/>
</dbReference>
<proteinExistence type="predicted"/>
<dbReference type="PANTHER" id="PTHR13932">
    <property type="entry name" value="COPROPORPHYRINIGEN III OXIDASE"/>
    <property type="match status" value="1"/>
</dbReference>
<dbReference type="NCBIfam" id="TIGR03994">
    <property type="entry name" value="rSAM_HemZ"/>
    <property type="match status" value="1"/>
</dbReference>
<dbReference type="InterPro" id="IPR058240">
    <property type="entry name" value="rSAM_sf"/>
</dbReference>
<comment type="caution">
    <text evidence="2">The sequence shown here is derived from an EMBL/GenBank/DDBJ whole genome shotgun (WGS) entry which is preliminary data.</text>
</comment>
<dbReference type="GO" id="GO:0003824">
    <property type="term" value="F:catalytic activity"/>
    <property type="evidence" value="ECO:0007669"/>
    <property type="project" value="InterPro"/>
</dbReference>
<dbReference type="Gene3D" id="3.80.30.20">
    <property type="entry name" value="tm_1862 like domain"/>
    <property type="match status" value="1"/>
</dbReference>
<dbReference type="EMBL" id="PDBW01000001">
    <property type="protein sequence ID" value="PFH02189.1"/>
    <property type="molecule type" value="Genomic_DNA"/>
</dbReference>
<dbReference type="SFLD" id="SFLDS00029">
    <property type="entry name" value="Radical_SAM"/>
    <property type="match status" value="1"/>
</dbReference>
<gene>
    <name evidence="2" type="ORF">M972_11955</name>
</gene>
<dbReference type="PROSITE" id="PS51918">
    <property type="entry name" value="RADICAL_SAM"/>
    <property type="match status" value="1"/>
</dbReference>
<dbReference type="InterPro" id="IPR006638">
    <property type="entry name" value="Elp3/MiaA/NifB-like_rSAM"/>
</dbReference>